<dbReference type="PANTHER" id="PTHR40094:SF1">
    <property type="entry name" value="UBIQUITIN DOMAIN-CONTAINING PROTEIN"/>
    <property type="match status" value="1"/>
</dbReference>
<organism evidence="3 4">
    <name type="scientific">Candidatus Spyradenecus faecavium</name>
    <dbReference type="NCBI Taxonomy" id="2840947"/>
    <lineage>
        <taxon>Bacteria</taxon>
        <taxon>Pseudomonadati</taxon>
        <taxon>Lentisphaerota</taxon>
        <taxon>Lentisphaeria</taxon>
        <taxon>Lentisphaerales</taxon>
        <taxon>Lentisphaeraceae</taxon>
        <taxon>Lentisphaeraceae incertae sedis</taxon>
        <taxon>Candidatus Spyradenecus</taxon>
    </lineage>
</organism>
<dbReference type="SMART" id="SM01360">
    <property type="entry name" value="A2M"/>
    <property type="match status" value="1"/>
</dbReference>
<dbReference type="AlphaFoldDB" id="A0A9D1T233"/>
<feature type="domain" description="Alpha-2-macroglobulin" evidence="2">
    <location>
        <begin position="317"/>
        <end position="406"/>
    </location>
</feature>
<accession>A0A9D1T233</accession>
<comment type="caution">
    <text evidence="3">The sequence shown here is derived from an EMBL/GenBank/DDBJ whole genome shotgun (WGS) entry which is preliminary data.</text>
</comment>
<protein>
    <recommendedName>
        <fullName evidence="5">Alpha-2-macroglobulin domain-containing protein</fullName>
    </recommendedName>
</protein>
<dbReference type="SMART" id="SM01359">
    <property type="entry name" value="A2M_N_2"/>
    <property type="match status" value="1"/>
</dbReference>
<evidence type="ECO:0000259" key="2">
    <source>
        <dbReference type="SMART" id="SM01360"/>
    </source>
</evidence>
<dbReference type="InterPro" id="IPR041246">
    <property type="entry name" value="Bact_MG10"/>
</dbReference>
<reference evidence="3" key="1">
    <citation type="submission" date="2020-10" db="EMBL/GenBank/DDBJ databases">
        <authorList>
            <person name="Gilroy R."/>
        </authorList>
    </citation>
    <scope>NUCLEOTIDE SEQUENCE</scope>
    <source>
        <strain evidence="3">35461</strain>
    </source>
</reference>
<evidence type="ECO:0000313" key="3">
    <source>
        <dbReference type="EMBL" id="HIV08546.1"/>
    </source>
</evidence>
<evidence type="ECO:0008006" key="5">
    <source>
        <dbReference type="Google" id="ProtNLM"/>
    </source>
</evidence>
<dbReference type="Pfam" id="PF00207">
    <property type="entry name" value="A2M"/>
    <property type="match status" value="1"/>
</dbReference>
<gene>
    <name evidence="3" type="ORF">IAC79_00325</name>
</gene>
<reference evidence="3" key="2">
    <citation type="journal article" date="2021" name="PeerJ">
        <title>Extensive microbial diversity within the chicken gut microbiome revealed by metagenomics and culture.</title>
        <authorList>
            <person name="Gilroy R."/>
            <person name="Ravi A."/>
            <person name="Getino M."/>
            <person name="Pursley I."/>
            <person name="Horton D.L."/>
            <person name="Alikhan N.F."/>
            <person name="Baker D."/>
            <person name="Gharbi K."/>
            <person name="Hall N."/>
            <person name="Watson M."/>
            <person name="Adriaenssens E.M."/>
            <person name="Foster-Nyarko E."/>
            <person name="Jarju S."/>
            <person name="Secka A."/>
            <person name="Antonio M."/>
            <person name="Oren A."/>
            <person name="Chaudhuri R.R."/>
            <person name="La Ragione R."/>
            <person name="Hildebrand F."/>
            <person name="Pallen M.J."/>
        </authorList>
    </citation>
    <scope>NUCLEOTIDE SEQUENCE</scope>
    <source>
        <strain evidence="3">35461</strain>
    </source>
</reference>
<name>A0A9D1T233_9BACT</name>
<dbReference type="SUPFAM" id="SSF48239">
    <property type="entry name" value="Terpenoid cyclases/Protein prenyltransferases"/>
    <property type="match status" value="1"/>
</dbReference>
<sequence length="929" mass="101653">FTLRQTEPGKAEATLPLALPGGSFTLMTVSGAVTNATGAIVVPRDGDLSVFPKSWRTTGALLRTKQSTDKPLKVGETLEGFASTLGKGPKFLAVTTRNGLRSVIPLTGPFFKLPLEADLAPNFSITVYGFEGARLRSSTLAYDVEPPPDLKVEATRFAETAKPGSRQTWEITVDDPDAELLVTCYDKALDEIRPYVWTTLAARFPTYLNAWGLTNDWFQPNWGVTAREPLPWDFCAPGHEHRVPMFRWPSEEEEESVTEGLYGARFLGDWAAAPKAANVAMDAVAVAEEAPARAKSAGGNVAAPTPPPRMRTDFAKTALWAPQKRLEGGKAVFTFTLPDTLTTWKLMAFAFTPDGRSGTLTRDCQARLDVMLQPYLPRVLRVGDRLTLNVRLANTTDKPLDTWATLNRGERKPVSLPPKGAATVRWDIAAQAVPGTQTFEFATEGDAVRLDLPVLDNRVRVEDVYPLTLVDTEPTTVDVLEPTVFDELAVRWDHTPAAAVAESLAKVPDWPYESSDQLFANLAASLLLREMKAPLANADAREEEWLNRLLAAKRGDLWPWFPGGPEDVYATAEICLGTARLHRLGLAPKPLEEAVLATLKAKPKTLSFAAWAYTRSAFLDVWPQEEDLTDSLLLAYREAKGVQERRLLAVAAKRLGVKAVAEAGLKDVTDAINASKTWGVWWPQERLWWVWWGTPIESHVLGLETLLENGRAEDARAAARWLLQHRRLNGWGNTRATLAAAFGLRLVGTPETEVGAIPTIRHTSDNRPGVRRLVYARSLPGLSFGSVVAAYTLPLDQVPAPEVGEDAALTLTRSYAPARPKVGDTVTVTLRITAAQPMSHAWLRDERPANTEPLHQLPAWEWQTGAYAIPGDVGTDFFIGTLPRGVTTIQYKLKATHAGVCVPGLATLTLTHAPDFAARTAAEPLTVTP</sequence>
<dbReference type="Pfam" id="PF17973">
    <property type="entry name" value="bMG10"/>
    <property type="match status" value="1"/>
</dbReference>
<dbReference type="EMBL" id="DVOR01000009">
    <property type="protein sequence ID" value="HIV08546.1"/>
    <property type="molecule type" value="Genomic_DNA"/>
</dbReference>
<dbReference type="Pfam" id="PF07703">
    <property type="entry name" value="A2M_BRD"/>
    <property type="match status" value="1"/>
</dbReference>
<dbReference type="PANTHER" id="PTHR40094">
    <property type="entry name" value="ALPHA-2-MACROGLOBULIN HOMOLOG"/>
    <property type="match status" value="1"/>
</dbReference>
<evidence type="ECO:0000313" key="4">
    <source>
        <dbReference type="Proteomes" id="UP000886845"/>
    </source>
</evidence>
<dbReference type="Gene3D" id="1.50.10.20">
    <property type="match status" value="1"/>
</dbReference>
<dbReference type="InterPro" id="IPR008930">
    <property type="entry name" value="Terpenoid_cyclase/PrenylTrfase"/>
</dbReference>
<feature type="non-terminal residue" evidence="3">
    <location>
        <position position="1"/>
    </location>
</feature>
<dbReference type="InterPro" id="IPR051802">
    <property type="entry name" value="YfhM-like"/>
</dbReference>
<dbReference type="InterPro" id="IPR001599">
    <property type="entry name" value="Macroglobln_a2"/>
</dbReference>
<dbReference type="Proteomes" id="UP000886845">
    <property type="component" value="Unassembled WGS sequence"/>
</dbReference>
<feature type="domain" description="Alpha-2-macroglobulin bait region" evidence="1">
    <location>
        <begin position="62"/>
        <end position="192"/>
    </location>
</feature>
<proteinExistence type="predicted"/>
<dbReference type="Gene3D" id="2.20.130.20">
    <property type="match status" value="1"/>
</dbReference>
<dbReference type="GO" id="GO:0004866">
    <property type="term" value="F:endopeptidase inhibitor activity"/>
    <property type="evidence" value="ECO:0007669"/>
    <property type="project" value="InterPro"/>
</dbReference>
<evidence type="ECO:0000259" key="1">
    <source>
        <dbReference type="SMART" id="SM01359"/>
    </source>
</evidence>
<dbReference type="InterPro" id="IPR011625">
    <property type="entry name" value="A2M_N_BRD"/>
</dbReference>